<dbReference type="Pfam" id="PF03733">
    <property type="entry name" value="YccF"/>
    <property type="match status" value="2"/>
</dbReference>
<dbReference type="InterPro" id="IPR005185">
    <property type="entry name" value="YccF"/>
</dbReference>
<comment type="caution">
    <text evidence="3">The sequence shown here is derived from an EMBL/GenBank/DDBJ whole genome shotgun (WGS) entry which is preliminary data.</text>
</comment>
<feature type="transmembrane region" description="Helical" evidence="1">
    <location>
        <begin position="80"/>
        <end position="99"/>
    </location>
</feature>
<proteinExistence type="predicted"/>
<dbReference type="InterPro" id="IPR052937">
    <property type="entry name" value="Inner_membrane_protein"/>
</dbReference>
<gene>
    <name evidence="3" type="ORF">CBF32_04330</name>
</gene>
<keyword evidence="4" id="KW-1185">Reference proteome</keyword>
<evidence type="ECO:0000256" key="1">
    <source>
        <dbReference type="SAM" id="Phobius"/>
    </source>
</evidence>
<evidence type="ECO:0000313" key="4">
    <source>
        <dbReference type="Proteomes" id="UP000288197"/>
    </source>
</evidence>
<dbReference type="EMBL" id="NGJX01000003">
    <property type="protein sequence ID" value="RSU03905.1"/>
    <property type="molecule type" value="Genomic_DNA"/>
</dbReference>
<dbReference type="OrthoDB" id="9790567at2"/>
<evidence type="ECO:0000313" key="3">
    <source>
        <dbReference type="EMBL" id="RSU03905.1"/>
    </source>
</evidence>
<keyword evidence="1" id="KW-0472">Membrane</keyword>
<feature type="transmembrane region" description="Helical" evidence="1">
    <location>
        <begin position="6"/>
        <end position="35"/>
    </location>
</feature>
<organism evidence="3 4">
    <name type="scientific">Vagococcus fluvialis</name>
    <dbReference type="NCBI Taxonomy" id="2738"/>
    <lineage>
        <taxon>Bacteria</taxon>
        <taxon>Bacillati</taxon>
        <taxon>Bacillota</taxon>
        <taxon>Bacilli</taxon>
        <taxon>Lactobacillales</taxon>
        <taxon>Enterococcaceae</taxon>
        <taxon>Vagococcus</taxon>
    </lineage>
</organism>
<dbReference type="GO" id="GO:0005886">
    <property type="term" value="C:plasma membrane"/>
    <property type="evidence" value="ECO:0007669"/>
    <property type="project" value="TreeGrafter"/>
</dbReference>
<protein>
    <recommendedName>
        <fullName evidence="2">Inner membrane component domain-containing protein</fullName>
    </recommendedName>
</protein>
<evidence type="ECO:0000259" key="2">
    <source>
        <dbReference type="Pfam" id="PF03733"/>
    </source>
</evidence>
<name>A0A369B1Y4_9ENTE</name>
<dbReference type="Proteomes" id="UP000288197">
    <property type="component" value="Unassembled WGS sequence"/>
</dbReference>
<reference evidence="3 4" key="1">
    <citation type="submission" date="2017-05" db="EMBL/GenBank/DDBJ databases">
        <title>Vagococcus spp. assemblies.</title>
        <authorList>
            <person name="Gulvik C.A."/>
        </authorList>
    </citation>
    <scope>NUCLEOTIDE SEQUENCE [LARGE SCALE GENOMIC DNA]</scope>
    <source>
        <strain evidence="3 4">NCFB 2497</strain>
    </source>
</reference>
<feature type="domain" description="Inner membrane component" evidence="2">
    <location>
        <begin position="66"/>
        <end position="115"/>
    </location>
</feature>
<dbReference type="NCBIfam" id="NF008740">
    <property type="entry name" value="PRK11770.1-2"/>
    <property type="match status" value="1"/>
</dbReference>
<keyword evidence="1" id="KW-1133">Transmembrane helix</keyword>
<dbReference type="RefSeq" id="WP_114289038.1">
    <property type="nucleotide sequence ID" value="NZ_CP081461.1"/>
</dbReference>
<feature type="domain" description="Inner membrane component" evidence="2">
    <location>
        <begin position="4"/>
        <end position="54"/>
    </location>
</feature>
<sequence>MNFLGNLIWLIFGGLIGAISWFLAGCLWCVTIIGIPVGLQCFKIASLSLWPFGKQVVYSNSSMSLLVNIIWLIVSGLPLAIGHFISGLLLCITIIGIPFGRQSFKLAQLALMPFGARVVSSNNYYFE</sequence>
<dbReference type="PANTHER" id="PTHR42903:SF1">
    <property type="entry name" value="INNER MEMBRANE PROTEIN YCCF"/>
    <property type="match status" value="1"/>
</dbReference>
<dbReference type="GeneID" id="63145822"/>
<dbReference type="PANTHER" id="PTHR42903">
    <property type="entry name" value="INNER MEMBRANE PROTEIN YCCF"/>
    <property type="match status" value="1"/>
</dbReference>
<keyword evidence="1" id="KW-0812">Transmembrane</keyword>
<accession>A0A369B1Y4</accession>
<dbReference type="AlphaFoldDB" id="A0A369B1Y4"/>
<dbReference type="PIRSF" id="PIRSF028777">
    <property type="entry name" value="UCP028777"/>
    <property type="match status" value="1"/>
</dbReference>
<dbReference type="InterPro" id="IPR031308">
    <property type="entry name" value="UCP028777"/>
</dbReference>